<dbReference type="Proteomes" id="UP000659904">
    <property type="component" value="Unassembled WGS sequence"/>
</dbReference>
<protein>
    <recommendedName>
        <fullName evidence="2">CD-NTase-associated protein 15 domain-containing protein</fullName>
    </recommendedName>
</protein>
<dbReference type="EMBL" id="BONH01000067">
    <property type="protein sequence ID" value="GIG03025.1"/>
    <property type="molecule type" value="Genomic_DNA"/>
</dbReference>
<dbReference type="RefSeq" id="WP_120317788.1">
    <property type="nucleotide sequence ID" value="NZ_BONH01000067.1"/>
</dbReference>
<keyword evidence="1" id="KW-0812">Transmembrane</keyword>
<feature type="transmembrane region" description="Helical" evidence="1">
    <location>
        <begin position="12"/>
        <end position="34"/>
    </location>
</feature>
<keyword evidence="4" id="KW-1185">Reference proteome</keyword>
<dbReference type="AlphaFoldDB" id="A0A8J3KW51"/>
<dbReference type="InterPro" id="IPR041208">
    <property type="entry name" value="Cap15"/>
</dbReference>
<gene>
    <name evidence="3" type="ORF">Cci01nite_81180</name>
</gene>
<evidence type="ECO:0000259" key="2">
    <source>
        <dbReference type="Pfam" id="PF18153"/>
    </source>
</evidence>
<keyword evidence="1" id="KW-1133">Transmembrane helix</keyword>
<evidence type="ECO:0000256" key="1">
    <source>
        <dbReference type="SAM" id="Phobius"/>
    </source>
</evidence>
<evidence type="ECO:0000313" key="4">
    <source>
        <dbReference type="Proteomes" id="UP000659904"/>
    </source>
</evidence>
<comment type="caution">
    <text evidence="3">The sequence shown here is derived from an EMBL/GenBank/DDBJ whole genome shotgun (WGS) entry which is preliminary data.</text>
</comment>
<reference evidence="3 4" key="1">
    <citation type="submission" date="2021-01" db="EMBL/GenBank/DDBJ databases">
        <title>Whole genome shotgun sequence of Catellatospora citrea NBRC 14495.</title>
        <authorList>
            <person name="Komaki H."/>
            <person name="Tamura T."/>
        </authorList>
    </citation>
    <scope>NUCLEOTIDE SEQUENCE [LARGE SCALE GENOMIC DNA]</scope>
    <source>
        <strain evidence="3 4">NBRC 14495</strain>
    </source>
</reference>
<keyword evidence="1" id="KW-0472">Membrane</keyword>
<sequence length="208" mass="22814">MHVYSSSDSRTSALGFIAVCAVLLAIGTNLAFTALKVEPAWLFSAPTVAASYGLLYKLVDQYLWKWGPLQRLGIIEVPVIDGTYTGQLVSSYMGRTLPVRIRVDQTWTRIAVRFDVLEPASSTSYSIAAGLGRDGHNDARLTYTYRNQTRPGVAEVDMNDHDGTAELTVDCVTGEMSGRYFNFRGRQGTLMLNRKGEPAPTIPVSRAS</sequence>
<dbReference type="Pfam" id="PF18153">
    <property type="entry name" value="Cap15_CD_rec"/>
    <property type="match status" value="1"/>
</dbReference>
<name>A0A8J3KW51_9ACTN</name>
<accession>A0A8J3KW51</accession>
<proteinExistence type="predicted"/>
<evidence type="ECO:0000313" key="3">
    <source>
        <dbReference type="EMBL" id="GIG03025.1"/>
    </source>
</evidence>
<organism evidence="3 4">
    <name type="scientific">Catellatospora citrea</name>
    <dbReference type="NCBI Taxonomy" id="53366"/>
    <lineage>
        <taxon>Bacteria</taxon>
        <taxon>Bacillati</taxon>
        <taxon>Actinomycetota</taxon>
        <taxon>Actinomycetes</taxon>
        <taxon>Micromonosporales</taxon>
        <taxon>Micromonosporaceae</taxon>
        <taxon>Catellatospora</taxon>
    </lineage>
</organism>
<feature type="domain" description="CD-NTase-associated protein 15" evidence="2">
    <location>
        <begin position="76"/>
        <end position="190"/>
    </location>
</feature>